<evidence type="ECO:0000313" key="1">
    <source>
        <dbReference type="EMBL" id="VDO98216.1"/>
    </source>
</evidence>
<evidence type="ECO:0000313" key="3">
    <source>
        <dbReference type="WBParaSite" id="SCUD_0000576701-mRNA-1"/>
    </source>
</evidence>
<protein>
    <submittedName>
        <fullName evidence="1 3">Uncharacterized protein</fullName>
    </submittedName>
</protein>
<dbReference type="AlphaFoldDB" id="A0A183JSS7"/>
<dbReference type="WBParaSite" id="SCUD_0000576701-mRNA-1">
    <property type="protein sequence ID" value="SCUD_0000576701-mRNA-1"/>
    <property type="gene ID" value="SCUD_0000576701"/>
</dbReference>
<dbReference type="Proteomes" id="UP000279833">
    <property type="component" value="Unassembled WGS sequence"/>
</dbReference>
<reference evidence="3" key="1">
    <citation type="submission" date="2016-06" db="UniProtKB">
        <authorList>
            <consortium name="WormBaseParasite"/>
        </authorList>
    </citation>
    <scope>IDENTIFICATION</scope>
</reference>
<organism evidence="3">
    <name type="scientific">Schistosoma curassoni</name>
    <dbReference type="NCBI Taxonomy" id="6186"/>
    <lineage>
        <taxon>Eukaryota</taxon>
        <taxon>Metazoa</taxon>
        <taxon>Spiralia</taxon>
        <taxon>Lophotrochozoa</taxon>
        <taxon>Platyhelminthes</taxon>
        <taxon>Trematoda</taxon>
        <taxon>Digenea</taxon>
        <taxon>Strigeidida</taxon>
        <taxon>Schistosomatoidea</taxon>
        <taxon>Schistosomatidae</taxon>
        <taxon>Schistosoma</taxon>
    </lineage>
</organism>
<accession>A0A183JSS7</accession>
<sequence>MVSHQSTEIKYIGEFNQSNEKINDEHSKQKYQTNLNLLNRSNTTHHYNQHQLFLSNNTQSKFKFSKNSAQIHILIVYQTLSFLRNLLRDEQVSFIMSILLNRL</sequence>
<proteinExistence type="predicted"/>
<evidence type="ECO:0000313" key="2">
    <source>
        <dbReference type="Proteomes" id="UP000279833"/>
    </source>
</evidence>
<dbReference type="EMBL" id="UZAK01010286">
    <property type="protein sequence ID" value="VDO98216.1"/>
    <property type="molecule type" value="Genomic_DNA"/>
</dbReference>
<reference evidence="1 2" key="2">
    <citation type="submission" date="2018-11" db="EMBL/GenBank/DDBJ databases">
        <authorList>
            <consortium name="Pathogen Informatics"/>
        </authorList>
    </citation>
    <scope>NUCLEOTIDE SEQUENCE [LARGE SCALE GENOMIC DNA]</scope>
    <source>
        <strain evidence="1">Dakar</strain>
        <strain evidence="2">Dakar, Senegal</strain>
    </source>
</reference>
<gene>
    <name evidence="1" type="ORF">SCUD_LOCUS5767</name>
</gene>
<name>A0A183JSS7_9TREM</name>
<keyword evidence="2" id="KW-1185">Reference proteome</keyword>